<dbReference type="Proteomes" id="UP000266723">
    <property type="component" value="Unassembled WGS sequence"/>
</dbReference>
<name>A0A8S9M5U8_BRACR</name>
<dbReference type="EMBL" id="QGKV02000832">
    <property type="protein sequence ID" value="KAF3546759.1"/>
    <property type="molecule type" value="Genomic_DNA"/>
</dbReference>
<reference evidence="3" key="2">
    <citation type="submission" date="2019-12" db="EMBL/GenBank/DDBJ databases">
        <authorList>
            <person name="Studholme D.J."/>
            <person name="Sarris P."/>
        </authorList>
    </citation>
    <scope>NUCLEOTIDE SEQUENCE</scope>
    <source>
        <strain evidence="3">PFS-1207/04</strain>
        <tissue evidence="3">Leaf</tissue>
    </source>
</reference>
<comment type="caution">
    <text evidence="2">The sequence shown here is derived from an EMBL/GenBank/DDBJ whole genome shotgun (WGS) entry which is preliminary data.</text>
</comment>
<evidence type="ECO:0000313" key="4">
    <source>
        <dbReference type="Proteomes" id="UP000266723"/>
    </source>
</evidence>
<keyword evidence="1" id="KW-0812">Transmembrane</keyword>
<reference evidence="2" key="1">
    <citation type="submission" date="2019-12" db="EMBL/GenBank/DDBJ databases">
        <title>Genome sequencing and annotation of Brassica cretica.</title>
        <authorList>
            <person name="Studholme D.J."/>
            <person name="Sarris P.F."/>
        </authorList>
    </citation>
    <scope>NUCLEOTIDE SEQUENCE</scope>
    <source>
        <strain evidence="2">PFS-102/07</strain>
        <tissue evidence="2">Leaf</tissue>
    </source>
</reference>
<keyword evidence="1" id="KW-1133">Transmembrane helix</keyword>
<dbReference type="EMBL" id="QGKY02000089">
    <property type="protein sequence ID" value="KAF2615484.1"/>
    <property type="molecule type" value="Genomic_DNA"/>
</dbReference>
<dbReference type="AlphaFoldDB" id="A0A8S9M5U8"/>
<evidence type="ECO:0000256" key="1">
    <source>
        <dbReference type="SAM" id="Phobius"/>
    </source>
</evidence>
<accession>A0A8S9M5U8</accession>
<feature type="transmembrane region" description="Helical" evidence="1">
    <location>
        <begin position="21"/>
        <end position="42"/>
    </location>
</feature>
<sequence>MASLSWNWRRSVEYRRRGGRGAVYSNGYILVNSPVVLFTMLATGSGRIFVLPA</sequence>
<reference evidence="3 4" key="3">
    <citation type="journal article" date="2020" name="BMC Genomics">
        <title>Intraspecific diversification of the crop wild relative Brassica cretica Lam. using demographic model selection.</title>
        <authorList>
            <person name="Kioukis A."/>
            <person name="Michalopoulou V.A."/>
            <person name="Briers L."/>
            <person name="Pirintsos S."/>
            <person name="Studholme D.J."/>
            <person name="Pavlidis P."/>
            <person name="Sarris P.F."/>
        </authorList>
    </citation>
    <scope>NUCLEOTIDE SEQUENCE [LARGE SCALE GENOMIC DNA]</scope>
    <source>
        <strain evidence="4">cv. PFS-1207/04</strain>
        <strain evidence="3">PFS-1207/04</strain>
    </source>
</reference>
<gene>
    <name evidence="3" type="ORF">DY000_02009169</name>
    <name evidence="2" type="ORF">F2Q70_00012870</name>
</gene>
<protein>
    <submittedName>
        <fullName evidence="2">Uncharacterized protein</fullName>
    </submittedName>
</protein>
<keyword evidence="1" id="KW-0472">Membrane</keyword>
<evidence type="ECO:0000313" key="3">
    <source>
        <dbReference type="EMBL" id="KAF3546759.1"/>
    </source>
</evidence>
<proteinExistence type="predicted"/>
<keyword evidence="4" id="KW-1185">Reference proteome</keyword>
<organism evidence="2">
    <name type="scientific">Brassica cretica</name>
    <name type="common">Mustard</name>
    <dbReference type="NCBI Taxonomy" id="69181"/>
    <lineage>
        <taxon>Eukaryota</taxon>
        <taxon>Viridiplantae</taxon>
        <taxon>Streptophyta</taxon>
        <taxon>Embryophyta</taxon>
        <taxon>Tracheophyta</taxon>
        <taxon>Spermatophyta</taxon>
        <taxon>Magnoliopsida</taxon>
        <taxon>eudicotyledons</taxon>
        <taxon>Gunneridae</taxon>
        <taxon>Pentapetalae</taxon>
        <taxon>rosids</taxon>
        <taxon>malvids</taxon>
        <taxon>Brassicales</taxon>
        <taxon>Brassicaceae</taxon>
        <taxon>Brassiceae</taxon>
        <taxon>Brassica</taxon>
    </lineage>
</organism>
<evidence type="ECO:0000313" key="2">
    <source>
        <dbReference type="EMBL" id="KAF2615484.1"/>
    </source>
</evidence>